<name>A0AAD2DDJ3_9CLOT</name>
<organism evidence="2 3">
    <name type="scientific">Clostridium neonatale</name>
    <dbReference type="NCBI Taxonomy" id="137838"/>
    <lineage>
        <taxon>Bacteria</taxon>
        <taxon>Bacillati</taxon>
        <taxon>Bacillota</taxon>
        <taxon>Clostridia</taxon>
        <taxon>Eubacteriales</taxon>
        <taxon>Clostridiaceae</taxon>
        <taxon>Clostridium</taxon>
    </lineage>
</organism>
<dbReference type="Gene3D" id="1.10.1070.11">
    <property type="entry name" value="Phosphatidylinositol 3-/4-kinase, catalytic domain"/>
    <property type="match status" value="1"/>
</dbReference>
<evidence type="ECO:0000313" key="2">
    <source>
        <dbReference type="EMBL" id="CAI3545068.1"/>
    </source>
</evidence>
<dbReference type="InterPro" id="IPR036940">
    <property type="entry name" value="PI3/4_kinase_cat_sf"/>
</dbReference>
<feature type="domain" description="HipA-like kinase" evidence="1">
    <location>
        <begin position="8"/>
        <end position="193"/>
    </location>
</feature>
<reference evidence="2" key="1">
    <citation type="submission" date="2022-10" db="EMBL/GenBank/DDBJ databases">
        <authorList>
            <person name="Aires J."/>
            <person name="Mesa V."/>
        </authorList>
    </citation>
    <scope>NUCLEOTIDE SEQUENCE</scope>
    <source>
        <strain evidence="2">Clostridium neonatale JD116</strain>
    </source>
</reference>
<dbReference type="RefSeq" id="WP_317050587.1">
    <property type="nucleotide sequence ID" value="NZ_CAMRXF010000150.1"/>
</dbReference>
<evidence type="ECO:0000259" key="1">
    <source>
        <dbReference type="Pfam" id="PF20613"/>
    </source>
</evidence>
<protein>
    <recommendedName>
        <fullName evidence="1">HipA-like kinase domain-containing protein</fullName>
    </recommendedName>
</protein>
<dbReference type="Proteomes" id="UP001189143">
    <property type="component" value="Unassembled WGS sequence"/>
</dbReference>
<proteinExistence type="predicted"/>
<dbReference type="EMBL" id="CAMTCP010000058">
    <property type="protein sequence ID" value="CAI3545068.1"/>
    <property type="molecule type" value="Genomic_DNA"/>
</dbReference>
<dbReference type="InterPro" id="IPR046748">
    <property type="entry name" value="HipA_2"/>
</dbReference>
<dbReference type="AlphaFoldDB" id="A0AAD2DDJ3"/>
<accession>A0AAD2DDJ3</accession>
<comment type="caution">
    <text evidence="2">The sequence shown here is derived from an EMBL/GenBank/DDBJ whole genome shotgun (WGS) entry which is preliminary data.</text>
</comment>
<gene>
    <name evidence="2" type="ORF">CNEO2_1520002</name>
</gene>
<evidence type="ECO:0000313" key="3">
    <source>
        <dbReference type="Proteomes" id="UP001189143"/>
    </source>
</evidence>
<sequence length="327" mass="38119">MREIEVETFLNPMNDGISKPALVIGDDQKEYIIKNQQVYENGKYVEYDCMFLNEMLAFYIGDYLGVPMPEAVVAKVNQESIDADAKIRFAYRFEEGKYFATKELKKVENNILKNYKMLLSMRKPYIIKPWNKFFKDVNNKEDIAKILAFDILIANFDRYNNIGNILVDNTDERKIYAIDHGHSFFRPIWDQEKIKCLGIAKVTPGYINLFANNIIVKMKQAGACGAGIIFGALEQHINLEDLKKHSFSEVILKIREISEEMILNWCNSIPDEWYVNKEYQIKCYVNFILQQKYAVEEIIQVLADNKAFTNYRGGVLEYGTIKKENRI</sequence>
<dbReference type="Pfam" id="PF20613">
    <property type="entry name" value="HipA_2"/>
    <property type="match status" value="1"/>
</dbReference>